<evidence type="ECO:0000256" key="1">
    <source>
        <dbReference type="ARBA" id="ARBA00004123"/>
    </source>
</evidence>
<sequence length="68" mass="8016">MYVDRYGERYFYGPMFIRPGEIEHPPTRLFFKNEMFICGVEEARTMGSVTGRCAVLSVKDYCSCKWVF</sequence>
<dbReference type="InterPro" id="IPR037382">
    <property type="entry name" value="Rsc/polybromo"/>
</dbReference>
<proteinExistence type="predicted"/>
<dbReference type="GO" id="GO:0006368">
    <property type="term" value="P:transcription elongation by RNA polymerase II"/>
    <property type="evidence" value="ECO:0007669"/>
    <property type="project" value="TreeGrafter"/>
</dbReference>
<dbReference type="PANTHER" id="PTHR16062">
    <property type="entry name" value="SWI/SNF-RELATED"/>
    <property type="match status" value="1"/>
</dbReference>
<evidence type="ECO:0000256" key="6">
    <source>
        <dbReference type="ARBA" id="ARBA00023242"/>
    </source>
</evidence>
<feature type="domain" description="BAH" evidence="7">
    <location>
        <begin position="1"/>
        <end position="68"/>
    </location>
</feature>
<comment type="subcellular location">
    <subcellularLocation>
        <location evidence="1">Nucleus</location>
    </subcellularLocation>
</comment>
<dbReference type="Pfam" id="PF01426">
    <property type="entry name" value="BAH"/>
    <property type="match status" value="1"/>
</dbReference>
<dbReference type="GO" id="GO:0016586">
    <property type="term" value="C:RSC-type complex"/>
    <property type="evidence" value="ECO:0007669"/>
    <property type="project" value="InterPro"/>
</dbReference>
<dbReference type="PROSITE" id="PS51038">
    <property type="entry name" value="BAH"/>
    <property type="match status" value="1"/>
</dbReference>
<dbReference type="InterPro" id="IPR001025">
    <property type="entry name" value="BAH_dom"/>
</dbReference>
<protein>
    <recommendedName>
        <fullName evidence="7">BAH domain-containing protein</fullName>
    </recommendedName>
</protein>
<gene>
    <name evidence="8" type="ORF">DPMN_118640</name>
</gene>
<accession>A0A9D4GGT3</accession>
<evidence type="ECO:0000313" key="9">
    <source>
        <dbReference type="Proteomes" id="UP000828390"/>
    </source>
</evidence>
<dbReference type="AlphaFoldDB" id="A0A9D4GGT3"/>
<evidence type="ECO:0000256" key="5">
    <source>
        <dbReference type="ARBA" id="ARBA00023163"/>
    </source>
</evidence>
<dbReference type="Proteomes" id="UP000828390">
    <property type="component" value="Unassembled WGS sequence"/>
</dbReference>
<evidence type="ECO:0000256" key="2">
    <source>
        <dbReference type="ARBA" id="ARBA00022737"/>
    </source>
</evidence>
<keyword evidence="2" id="KW-0677">Repeat</keyword>
<keyword evidence="4" id="KW-0805">Transcription regulation</keyword>
<keyword evidence="6" id="KW-0539">Nucleus</keyword>
<keyword evidence="9" id="KW-1185">Reference proteome</keyword>
<reference evidence="8" key="1">
    <citation type="journal article" date="2019" name="bioRxiv">
        <title>The Genome of the Zebra Mussel, Dreissena polymorpha: A Resource for Invasive Species Research.</title>
        <authorList>
            <person name="McCartney M.A."/>
            <person name="Auch B."/>
            <person name="Kono T."/>
            <person name="Mallez S."/>
            <person name="Zhang Y."/>
            <person name="Obille A."/>
            <person name="Becker A."/>
            <person name="Abrahante J.E."/>
            <person name="Garbe J."/>
            <person name="Badalamenti J.P."/>
            <person name="Herman A."/>
            <person name="Mangelson H."/>
            <person name="Liachko I."/>
            <person name="Sullivan S."/>
            <person name="Sone E.D."/>
            <person name="Koren S."/>
            <person name="Silverstein K.A.T."/>
            <person name="Beckman K.B."/>
            <person name="Gohl D.M."/>
        </authorList>
    </citation>
    <scope>NUCLEOTIDE SEQUENCE</scope>
    <source>
        <strain evidence="8">Duluth1</strain>
        <tissue evidence="8">Whole animal</tissue>
    </source>
</reference>
<keyword evidence="5" id="KW-0804">Transcription</keyword>
<reference evidence="8" key="2">
    <citation type="submission" date="2020-11" db="EMBL/GenBank/DDBJ databases">
        <authorList>
            <person name="McCartney M.A."/>
            <person name="Auch B."/>
            <person name="Kono T."/>
            <person name="Mallez S."/>
            <person name="Becker A."/>
            <person name="Gohl D.M."/>
            <person name="Silverstein K.A.T."/>
            <person name="Koren S."/>
            <person name="Bechman K.B."/>
            <person name="Herman A."/>
            <person name="Abrahante J.E."/>
            <person name="Garbe J."/>
        </authorList>
    </citation>
    <scope>NUCLEOTIDE SEQUENCE</scope>
    <source>
        <strain evidence="8">Duluth1</strain>
        <tissue evidence="8">Whole animal</tissue>
    </source>
</reference>
<comment type="caution">
    <text evidence="8">The sequence shown here is derived from an EMBL/GenBank/DDBJ whole genome shotgun (WGS) entry which is preliminary data.</text>
</comment>
<dbReference type="EMBL" id="JAIWYP010000005">
    <property type="protein sequence ID" value="KAH3817111.1"/>
    <property type="molecule type" value="Genomic_DNA"/>
</dbReference>
<evidence type="ECO:0000256" key="3">
    <source>
        <dbReference type="ARBA" id="ARBA00022853"/>
    </source>
</evidence>
<dbReference type="GO" id="GO:0003682">
    <property type="term" value="F:chromatin binding"/>
    <property type="evidence" value="ECO:0007669"/>
    <property type="project" value="InterPro"/>
</dbReference>
<organism evidence="8 9">
    <name type="scientific">Dreissena polymorpha</name>
    <name type="common">Zebra mussel</name>
    <name type="synonym">Mytilus polymorpha</name>
    <dbReference type="NCBI Taxonomy" id="45954"/>
    <lineage>
        <taxon>Eukaryota</taxon>
        <taxon>Metazoa</taxon>
        <taxon>Spiralia</taxon>
        <taxon>Lophotrochozoa</taxon>
        <taxon>Mollusca</taxon>
        <taxon>Bivalvia</taxon>
        <taxon>Autobranchia</taxon>
        <taxon>Heteroconchia</taxon>
        <taxon>Euheterodonta</taxon>
        <taxon>Imparidentia</taxon>
        <taxon>Neoheterodontei</taxon>
        <taxon>Myida</taxon>
        <taxon>Dreissenoidea</taxon>
        <taxon>Dreissenidae</taxon>
        <taxon>Dreissena</taxon>
    </lineage>
</organism>
<keyword evidence="3" id="KW-0156">Chromatin regulator</keyword>
<dbReference type="Gene3D" id="2.30.30.490">
    <property type="match status" value="1"/>
</dbReference>
<evidence type="ECO:0000313" key="8">
    <source>
        <dbReference type="EMBL" id="KAH3817111.1"/>
    </source>
</evidence>
<dbReference type="InterPro" id="IPR043151">
    <property type="entry name" value="BAH_sf"/>
</dbReference>
<evidence type="ECO:0000256" key="4">
    <source>
        <dbReference type="ARBA" id="ARBA00023015"/>
    </source>
</evidence>
<evidence type="ECO:0000259" key="7">
    <source>
        <dbReference type="PROSITE" id="PS51038"/>
    </source>
</evidence>
<dbReference type="GO" id="GO:0006338">
    <property type="term" value="P:chromatin remodeling"/>
    <property type="evidence" value="ECO:0007669"/>
    <property type="project" value="InterPro"/>
</dbReference>
<dbReference type="PANTHER" id="PTHR16062:SF19">
    <property type="entry name" value="PROTEIN POLYBROMO-1"/>
    <property type="match status" value="1"/>
</dbReference>
<name>A0A9D4GGT3_DREPO</name>